<dbReference type="Proteomes" id="UP001497525">
    <property type="component" value="Unassembled WGS sequence"/>
</dbReference>
<feature type="region of interest" description="Disordered" evidence="1">
    <location>
        <begin position="1"/>
        <end position="32"/>
    </location>
</feature>
<feature type="compositionally biased region" description="Basic and acidic residues" evidence="1">
    <location>
        <begin position="370"/>
        <end position="379"/>
    </location>
</feature>
<proteinExistence type="predicted"/>
<comment type="caution">
    <text evidence="2">The sequence shown here is derived from an EMBL/GenBank/DDBJ whole genome shotgun (WGS) entry which is preliminary data.</text>
</comment>
<accession>A0AAV2T3S7</accession>
<reference evidence="2" key="1">
    <citation type="submission" date="2024-06" db="EMBL/GenBank/DDBJ databases">
        <authorList>
            <person name="Liu X."/>
            <person name="Lenzi L."/>
            <person name="Haldenby T S."/>
            <person name="Uol C."/>
        </authorList>
    </citation>
    <scope>NUCLEOTIDE SEQUENCE</scope>
</reference>
<feature type="compositionally biased region" description="Basic and acidic residues" evidence="1">
    <location>
        <begin position="475"/>
        <end position="484"/>
    </location>
</feature>
<organism evidence="2 3">
    <name type="scientific">Calicophoron daubneyi</name>
    <name type="common">Rumen fluke</name>
    <name type="synonym">Paramphistomum daubneyi</name>
    <dbReference type="NCBI Taxonomy" id="300641"/>
    <lineage>
        <taxon>Eukaryota</taxon>
        <taxon>Metazoa</taxon>
        <taxon>Spiralia</taxon>
        <taxon>Lophotrochozoa</taxon>
        <taxon>Platyhelminthes</taxon>
        <taxon>Trematoda</taxon>
        <taxon>Digenea</taxon>
        <taxon>Plagiorchiida</taxon>
        <taxon>Pronocephalata</taxon>
        <taxon>Paramphistomoidea</taxon>
        <taxon>Paramphistomidae</taxon>
        <taxon>Calicophoron</taxon>
    </lineage>
</organism>
<feature type="region of interest" description="Disordered" evidence="1">
    <location>
        <begin position="846"/>
        <end position="869"/>
    </location>
</feature>
<feature type="compositionally biased region" description="Basic and acidic residues" evidence="1">
    <location>
        <begin position="405"/>
        <end position="414"/>
    </location>
</feature>
<feature type="compositionally biased region" description="Polar residues" evidence="1">
    <location>
        <begin position="278"/>
        <end position="299"/>
    </location>
</feature>
<feature type="region of interest" description="Disordered" evidence="1">
    <location>
        <begin position="275"/>
        <end position="668"/>
    </location>
</feature>
<name>A0AAV2T3S7_CALDB</name>
<evidence type="ECO:0000256" key="1">
    <source>
        <dbReference type="SAM" id="MobiDB-lite"/>
    </source>
</evidence>
<dbReference type="AlphaFoldDB" id="A0AAV2T3S7"/>
<feature type="compositionally biased region" description="Low complexity" evidence="1">
    <location>
        <begin position="650"/>
        <end position="667"/>
    </location>
</feature>
<sequence>MGSVGQEGDPIPIPNEQSGEGISTYEPASPTHSVRKYAYKTNPATSSTKPSAERAKFGTHRSLVNFTLPDKVGEKELKPSASVQVSVDVYTASDTVDGVLGSSPTAAVPHPSSQKPNIVRSCGSSVSVSVGVGSLFFDHTPGTSVGDRPNSPPLVFTNLEDNGPLELTVNSTQRELLVEASYAERGNKIMSPEIVSRSSNSVTEVSSQKFSPQTEHSLTGVTADFQIESQTALNGIASPDLMRSQFTETAGLKPILEQASEHRKGSLTEWNAVEQRMESTSSMQRVSTDDINPGLSVQNTDEDSQMPDVVASTLKSRIPRPVPLDVSQASGSQTPAKESLKSQEKTGSCIPLPKCSHPPKKSGSETTSVDSKESLKSQEKTGSCIPLPKCSHPPKKSGSETTSVDSKESLKSQEKTGSCIPLPKCSHPPKKSGSETTSVDSKESLKSQEKTGSCIPLPKCSHPPKKSGSETTSVDSKESLKSQEKTGSCIPLPKCSHPPKKSGSETTSVDSKKMAKSPDKGMIFSPIEKVSVQGQRNVSETAGGDSSKRTSQDTLSINPPPRDAMPKSATHLSYSSKKQVDVVDDNTRDSLASRDIKKPTRSPESRKLKDSPKPKEFIKSQDSGGHRESRLPKKSKPSVDFSESKPVEASRNSGSNSSDSTLSKPSSDANVIQVNEEVTCSPACVQTTCFHYGSPPPYCAPYICSGHPPFPPIGDSPFGVPHILNYRSPGPGCGNAWPPAQTCSTTRQQFCIPQSHSPCAVLPHAAYYGGEPCEYKCYPVQPHYSPNIMSAVLPGRPFLSPCTTYRKCTIRSTSPKQAIDSTVADGAQGNYTVKTVYSGTMFQTVSGMPPAHPSSGRRKRALNKRNRGR</sequence>
<evidence type="ECO:0000313" key="3">
    <source>
        <dbReference type="Proteomes" id="UP001497525"/>
    </source>
</evidence>
<feature type="compositionally biased region" description="Basic and acidic residues" evidence="1">
    <location>
        <begin position="440"/>
        <end position="449"/>
    </location>
</feature>
<evidence type="ECO:0000313" key="2">
    <source>
        <dbReference type="EMBL" id="CAL5130832.1"/>
    </source>
</evidence>
<feature type="region of interest" description="Disordered" evidence="1">
    <location>
        <begin position="40"/>
        <end position="59"/>
    </location>
</feature>
<gene>
    <name evidence="2" type="ORF">CDAUBV1_LOCUS3049</name>
</gene>
<feature type="compositionally biased region" description="Polar residues" evidence="1">
    <location>
        <begin position="327"/>
        <end position="336"/>
    </location>
</feature>
<feature type="compositionally biased region" description="Basic residues" evidence="1">
    <location>
        <begin position="855"/>
        <end position="869"/>
    </location>
</feature>
<dbReference type="EMBL" id="CAXLJL010000075">
    <property type="protein sequence ID" value="CAL5130832.1"/>
    <property type="molecule type" value="Genomic_DNA"/>
</dbReference>
<protein>
    <submittedName>
        <fullName evidence="2">Uncharacterized protein</fullName>
    </submittedName>
</protein>
<feature type="compositionally biased region" description="Basic and acidic residues" evidence="1">
    <location>
        <begin position="510"/>
        <end position="519"/>
    </location>
</feature>
<feature type="compositionally biased region" description="Basic and acidic residues" evidence="1">
    <location>
        <begin position="578"/>
        <end position="631"/>
    </location>
</feature>